<dbReference type="AlphaFoldDB" id="A0A1X0YBA0"/>
<protein>
    <recommendedName>
        <fullName evidence="6 15">tRNA (guanine-N(1)-)-methyltransferase</fullName>
        <ecNumber evidence="5 15">2.1.1.228</ecNumber>
    </recommendedName>
    <alternativeName>
        <fullName evidence="12 15">M1G-methyltransferase</fullName>
    </alternativeName>
    <alternativeName>
        <fullName evidence="13 15">tRNA [GM37] methyltransferase</fullName>
    </alternativeName>
</protein>
<keyword evidence="11 15" id="KW-0819">tRNA processing</keyword>
<dbReference type="STRING" id="1969733.B5V00_03955"/>
<dbReference type="PIRSF" id="PIRSF000386">
    <property type="entry name" value="tRNA_mtase"/>
    <property type="match status" value="1"/>
</dbReference>
<evidence type="ECO:0000256" key="14">
    <source>
        <dbReference type="ARBA" id="ARBA00047783"/>
    </source>
</evidence>
<dbReference type="EMBL" id="NAAD01000003">
    <property type="protein sequence ID" value="ORJ62448.1"/>
    <property type="molecule type" value="Genomic_DNA"/>
</dbReference>
<evidence type="ECO:0000256" key="8">
    <source>
        <dbReference type="ARBA" id="ARBA00022603"/>
    </source>
</evidence>
<evidence type="ECO:0000256" key="15">
    <source>
        <dbReference type="HAMAP-Rule" id="MF_00605"/>
    </source>
</evidence>
<evidence type="ECO:0000256" key="7">
    <source>
        <dbReference type="ARBA" id="ARBA00022490"/>
    </source>
</evidence>
<name>A0A1X0YBA0_9BACT</name>
<evidence type="ECO:0000256" key="11">
    <source>
        <dbReference type="ARBA" id="ARBA00022694"/>
    </source>
</evidence>
<dbReference type="RefSeq" id="WP_085009461.1">
    <property type="nucleotide sequence ID" value="NZ_NAAD01000003.1"/>
</dbReference>
<feature type="domain" description="tRNA methyltransferase TRMD/TRM10-type" evidence="18">
    <location>
        <begin position="1"/>
        <end position="223"/>
    </location>
</feature>
<dbReference type="OrthoDB" id="9807416at2"/>
<sequence>MTFDILTLFPQLCESPFSASILGKAQQRGLISVRSHNLRDWAEGRHQVTDDTPYGGGDGMVMKVDPVAAALADLRRASPGSRVLLMTPQGRRFCQAEAEKLAREPGLIFVCGRYEGIDERVRSLVDDEYSIGDFVMTGGELPAMTIIDAVARLLPDVLGAAGSAAGDSFSDGLLEYPQYTRPAEFNGQAVPPVLLSGDHGAIARWRRRQQLQRTFERRPELLETAPLDDQDREFLRQLREGCRQTDE</sequence>
<dbReference type="InterPro" id="IPR016009">
    <property type="entry name" value="tRNA_MeTrfase_TRMD/TRM10"/>
</dbReference>
<evidence type="ECO:0000256" key="3">
    <source>
        <dbReference type="ARBA" id="ARBA00007630"/>
    </source>
</evidence>
<dbReference type="PANTHER" id="PTHR46417:SF1">
    <property type="entry name" value="TRNA (GUANINE-N(1)-)-METHYLTRANSFERASE"/>
    <property type="match status" value="1"/>
</dbReference>
<dbReference type="InterPro" id="IPR029026">
    <property type="entry name" value="tRNA_m1G_MTases_N"/>
</dbReference>
<dbReference type="Proteomes" id="UP000193136">
    <property type="component" value="Unassembled WGS sequence"/>
</dbReference>
<gene>
    <name evidence="15" type="primary">trmD</name>
    <name evidence="19" type="ORF">B5V00_03955</name>
</gene>
<feature type="binding site" evidence="15 16">
    <location>
        <position position="112"/>
    </location>
    <ligand>
        <name>S-adenosyl-L-methionine</name>
        <dbReference type="ChEBI" id="CHEBI:59789"/>
    </ligand>
</feature>
<dbReference type="InterPro" id="IPR029028">
    <property type="entry name" value="Alpha/beta_knot_MTases"/>
</dbReference>
<evidence type="ECO:0000256" key="6">
    <source>
        <dbReference type="ARBA" id="ARBA00014679"/>
    </source>
</evidence>
<evidence type="ECO:0000256" key="13">
    <source>
        <dbReference type="ARBA" id="ARBA00033392"/>
    </source>
</evidence>
<evidence type="ECO:0000256" key="17">
    <source>
        <dbReference type="RuleBase" id="RU003464"/>
    </source>
</evidence>
<evidence type="ECO:0000256" key="4">
    <source>
        <dbReference type="ARBA" id="ARBA00011738"/>
    </source>
</evidence>
<dbReference type="FunFam" id="3.40.1280.10:FF:000001">
    <property type="entry name" value="tRNA (guanine-N(1)-)-methyltransferase"/>
    <property type="match status" value="1"/>
</dbReference>
<comment type="caution">
    <text evidence="19">The sequence shown here is derived from an EMBL/GenBank/DDBJ whole genome shotgun (WGS) entry which is preliminary data.</text>
</comment>
<keyword evidence="9 15" id="KW-0808">Transferase</keyword>
<keyword evidence="7 15" id="KW-0963">Cytoplasm</keyword>
<dbReference type="FunFam" id="1.10.1270.20:FF:000001">
    <property type="entry name" value="tRNA (guanine-N(1)-)-methyltransferase"/>
    <property type="match status" value="1"/>
</dbReference>
<dbReference type="Pfam" id="PF01746">
    <property type="entry name" value="tRNA_m1G_MT"/>
    <property type="match status" value="1"/>
</dbReference>
<evidence type="ECO:0000256" key="5">
    <source>
        <dbReference type="ARBA" id="ARBA00012807"/>
    </source>
</evidence>
<dbReference type="HAMAP" id="MF_00605">
    <property type="entry name" value="TrmD"/>
    <property type="match status" value="1"/>
</dbReference>
<dbReference type="GO" id="GO:0052906">
    <property type="term" value="F:tRNA (guanine(37)-N1)-methyltransferase activity"/>
    <property type="evidence" value="ECO:0007669"/>
    <property type="project" value="UniProtKB-UniRule"/>
</dbReference>
<dbReference type="Gene3D" id="1.10.1270.20">
    <property type="entry name" value="tRNA(m1g37)methyltransferase, domain 2"/>
    <property type="match status" value="1"/>
</dbReference>
<dbReference type="InterPro" id="IPR023148">
    <property type="entry name" value="tRNA_m1G_MeTrfase_C_sf"/>
</dbReference>
<keyword evidence="20" id="KW-1185">Reference proteome</keyword>
<dbReference type="CDD" id="cd18080">
    <property type="entry name" value="TrmD-like"/>
    <property type="match status" value="1"/>
</dbReference>
<feature type="binding site" evidence="15 16">
    <location>
        <begin position="131"/>
        <end position="136"/>
    </location>
    <ligand>
        <name>S-adenosyl-L-methionine</name>
        <dbReference type="ChEBI" id="CHEBI:59789"/>
    </ligand>
</feature>
<comment type="catalytic activity">
    <reaction evidence="14 15 17">
        <text>guanosine(37) in tRNA + S-adenosyl-L-methionine = N(1)-methylguanosine(37) in tRNA + S-adenosyl-L-homocysteine + H(+)</text>
        <dbReference type="Rhea" id="RHEA:36899"/>
        <dbReference type="Rhea" id="RHEA-COMP:10145"/>
        <dbReference type="Rhea" id="RHEA-COMP:10147"/>
        <dbReference type="ChEBI" id="CHEBI:15378"/>
        <dbReference type="ChEBI" id="CHEBI:57856"/>
        <dbReference type="ChEBI" id="CHEBI:59789"/>
        <dbReference type="ChEBI" id="CHEBI:73542"/>
        <dbReference type="ChEBI" id="CHEBI:74269"/>
        <dbReference type="EC" id="2.1.1.228"/>
    </reaction>
</comment>
<reference evidence="19 20" key="1">
    <citation type="submission" date="2017-03" db="EMBL/GenBank/DDBJ databases">
        <title>Genome sequence of Geothermobacter sp. EPR-M, Deep-Sea Iron Reducer.</title>
        <authorList>
            <person name="Tully B."/>
            <person name="Savalia P."/>
            <person name="Abuyen K."/>
            <person name="Baughan C."/>
            <person name="Romero E."/>
            <person name="Ronkowski C."/>
            <person name="Torres B."/>
            <person name="Tremblay J."/>
            <person name="Trujillo A."/>
            <person name="Tyler M."/>
            <person name="Perez-Rodriguez I."/>
            <person name="Amend J."/>
        </authorList>
    </citation>
    <scope>NUCLEOTIDE SEQUENCE [LARGE SCALE GENOMIC DNA]</scope>
    <source>
        <strain evidence="19 20">EPR-M</strain>
    </source>
</reference>
<comment type="subunit">
    <text evidence="4 15 17">Homodimer.</text>
</comment>
<evidence type="ECO:0000256" key="16">
    <source>
        <dbReference type="PIRSR" id="PIRSR000386-1"/>
    </source>
</evidence>
<evidence type="ECO:0000256" key="12">
    <source>
        <dbReference type="ARBA" id="ARBA00029736"/>
    </source>
</evidence>
<dbReference type="GO" id="GO:0005829">
    <property type="term" value="C:cytosol"/>
    <property type="evidence" value="ECO:0007669"/>
    <property type="project" value="TreeGrafter"/>
</dbReference>
<proteinExistence type="inferred from homology"/>
<evidence type="ECO:0000256" key="9">
    <source>
        <dbReference type="ARBA" id="ARBA00022679"/>
    </source>
</evidence>
<comment type="similarity">
    <text evidence="3 15 17">Belongs to the RNA methyltransferase TrmD family.</text>
</comment>
<keyword evidence="8 15" id="KW-0489">Methyltransferase</keyword>
<evidence type="ECO:0000256" key="1">
    <source>
        <dbReference type="ARBA" id="ARBA00002634"/>
    </source>
</evidence>
<dbReference type="Gene3D" id="3.40.1280.10">
    <property type="match status" value="1"/>
</dbReference>
<dbReference type="InterPro" id="IPR002649">
    <property type="entry name" value="tRNA_m1G_MeTrfase_TrmD"/>
</dbReference>
<dbReference type="NCBIfam" id="NF000648">
    <property type="entry name" value="PRK00026.1"/>
    <property type="match status" value="1"/>
</dbReference>
<evidence type="ECO:0000259" key="18">
    <source>
        <dbReference type="Pfam" id="PF01746"/>
    </source>
</evidence>
<evidence type="ECO:0000313" key="19">
    <source>
        <dbReference type="EMBL" id="ORJ62448.1"/>
    </source>
</evidence>
<evidence type="ECO:0000313" key="20">
    <source>
        <dbReference type="Proteomes" id="UP000193136"/>
    </source>
</evidence>
<organism evidence="19 20">
    <name type="scientific">Geothermobacter hydrogeniphilus</name>
    <dbReference type="NCBI Taxonomy" id="1969733"/>
    <lineage>
        <taxon>Bacteria</taxon>
        <taxon>Pseudomonadati</taxon>
        <taxon>Thermodesulfobacteriota</taxon>
        <taxon>Desulfuromonadia</taxon>
        <taxon>Desulfuromonadales</taxon>
        <taxon>Geothermobacteraceae</taxon>
        <taxon>Geothermobacter</taxon>
    </lineage>
</organism>
<evidence type="ECO:0000256" key="10">
    <source>
        <dbReference type="ARBA" id="ARBA00022691"/>
    </source>
</evidence>
<accession>A0A1X0YBA0</accession>
<comment type="function">
    <text evidence="1 15 17">Specifically methylates guanosine-37 in various tRNAs.</text>
</comment>
<dbReference type="GO" id="GO:0002939">
    <property type="term" value="P:tRNA N1-guanine methylation"/>
    <property type="evidence" value="ECO:0007669"/>
    <property type="project" value="TreeGrafter"/>
</dbReference>
<evidence type="ECO:0000256" key="2">
    <source>
        <dbReference type="ARBA" id="ARBA00004496"/>
    </source>
</evidence>
<dbReference type="NCBIfam" id="TIGR00088">
    <property type="entry name" value="trmD"/>
    <property type="match status" value="1"/>
</dbReference>
<dbReference type="SUPFAM" id="SSF75217">
    <property type="entry name" value="alpha/beta knot"/>
    <property type="match status" value="1"/>
</dbReference>
<keyword evidence="10 15" id="KW-0949">S-adenosyl-L-methionine</keyword>
<dbReference type="EC" id="2.1.1.228" evidence="5 15"/>
<comment type="subcellular location">
    <subcellularLocation>
        <location evidence="2 15 17">Cytoplasm</location>
    </subcellularLocation>
</comment>
<dbReference type="PANTHER" id="PTHR46417">
    <property type="entry name" value="TRNA (GUANINE-N(1)-)-METHYLTRANSFERASE"/>
    <property type="match status" value="1"/>
</dbReference>